<proteinExistence type="predicted"/>
<gene>
    <name evidence="1" type="ORF">HMPREF1092_00351</name>
</gene>
<accession>N9WJW8</accession>
<evidence type="ECO:0000313" key="2">
    <source>
        <dbReference type="Proteomes" id="UP000013097"/>
    </source>
</evidence>
<name>N9WJW8_9CLOT</name>
<organism evidence="1 2">
    <name type="scientific">Clostridium thermobutyricum</name>
    <dbReference type="NCBI Taxonomy" id="29372"/>
    <lineage>
        <taxon>Bacteria</taxon>
        <taxon>Bacillati</taxon>
        <taxon>Bacillota</taxon>
        <taxon>Clostridia</taxon>
        <taxon>Eubacteriales</taxon>
        <taxon>Clostridiaceae</taxon>
        <taxon>Clostridium</taxon>
    </lineage>
</organism>
<evidence type="ECO:0000313" key="1">
    <source>
        <dbReference type="EMBL" id="ENZ03165.1"/>
    </source>
</evidence>
<sequence length="104" mass="12401">MEIFLNEGIEVKLLNFEVGKNANIINRSKELFKYLISIPKSIKYIRKFNSDIIHVHWTVTQYIAKIYKLIYKKPFITILHKKNTKRSILHQKPDEIISISQIRC</sequence>
<comment type="caution">
    <text evidence="1">The sequence shown here is derived from an EMBL/GenBank/DDBJ whole genome shotgun (WGS) entry which is preliminary data.</text>
</comment>
<dbReference type="Gene3D" id="3.40.50.2000">
    <property type="entry name" value="Glycogen Phosphorylase B"/>
    <property type="match status" value="1"/>
</dbReference>
<dbReference type="EMBL" id="AGYT01000007">
    <property type="protein sequence ID" value="ENZ03165.1"/>
    <property type="molecule type" value="Genomic_DNA"/>
</dbReference>
<dbReference type="SUPFAM" id="SSF53756">
    <property type="entry name" value="UDP-Glycosyltransferase/glycogen phosphorylase"/>
    <property type="match status" value="1"/>
</dbReference>
<keyword evidence="2" id="KW-1185">Reference proteome</keyword>
<dbReference type="HOGENOM" id="CLU_2245231_0_0_9"/>
<dbReference type="RefSeq" id="WP_002596855.1">
    <property type="nucleotide sequence ID" value="NZ_KB850956.1"/>
</dbReference>
<protein>
    <recommendedName>
        <fullName evidence="3">Glycosyltransferase subfamily 4-like N-terminal domain-containing protein</fullName>
    </recommendedName>
</protein>
<reference evidence="1 2" key="1">
    <citation type="submission" date="2013-01" db="EMBL/GenBank/DDBJ databases">
        <title>The Genome Sequence of Clostridium colicanis 209318.</title>
        <authorList>
            <consortium name="The Broad Institute Genome Sequencing Platform"/>
            <person name="Earl A."/>
            <person name="Ward D."/>
            <person name="Feldgarden M."/>
            <person name="Gevers D."/>
            <person name="Courvalin P."/>
            <person name="Lambert T."/>
            <person name="Walker B."/>
            <person name="Young S.K."/>
            <person name="Zeng Q."/>
            <person name="Gargeya S."/>
            <person name="Fitzgerald M."/>
            <person name="Haas B."/>
            <person name="Abouelleil A."/>
            <person name="Alvarado L."/>
            <person name="Arachchi H.M."/>
            <person name="Berlin A.M."/>
            <person name="Chapman S.B."/>
            <person name="Dewar J."/>
            <person name="Goldberg J."/>
            <person name="Griggs A."/>
            <person name="Gujja S."/>
            <person name="Hansen M."/>
            <person name="Howarth C."/>
            <person name="Imamovic A."/>
            <person name="Larimer J."/>
            <person name="McCowan C."/>
            <person name="Murphy C."/>
            <person name="Neiman D."/>
            <person name="Pearson M."/>
            <person name="Priest M."/>
            <person name="Roberts A."/>
            <person name="Saif S."/>
            <person name="Shea T."/>
            <person name="Sisk P."/>
            <person name="Sykes S."/>
            <person name="Wortman J."/>
            <person name="Nusbaum C."/>
            <person name="Birren B."/>
        </authorList>
    </citation>
    <scope>NUCLEOTIDE SEQUENCE [LARGE SCALE GENOMIC DNA]</scope>
    <source>
        <strain evidence="1 2">209318</strain>
    </source>
</reference>
<dbReference type="Proteomes" id="UP000013097">
    <property type="component" value="Unassembled WGS sequence"/>
</dbReference>
<evidence type="ECO:0008006" key="3">
    <source>
        <dbReference type="Google" id="ProtNLM"/>
    </source>
</evidence>
<dbReference type="AlphaFoldDB" id="N9WJW8"/>